<dbReference type="SUPFAM" id="SSF56752">
    <property type="entry name" value="D-aminoacid aminotransferase-like PLP-dependent enzymes"/>
    <property type="match status" value="1"/>
</dbReference>
<dbReference type="Gene3D" id="3.30.470.10">
    <property type="match status" value="1"/>
</dbReference>
<organism evidence="13 14">
    <name type="scientific">Fibrella forsythiae</name>
    <dbReference type="NCBI Taxonomy" id="2817061"/>
    <lineage>
        <taxon>Bacteria</taxon>
        <taxon>Pseudomonadati</taxon>
        <taxon>Bacteroidota</taxon>
        <taxon>Cytophagia</taxon>
        <taxon>Cytophagales</taxon>
        <taxon>Spirosomataceae</taxon>
        <taxon>Fibrella</taxon>
    </lineage>
</organism>
<dbReference type="InterPro" id="IPR001544">
    <property type="entry name" value="Aminotrans_IV"/>
</dbReference>
<accession>A0ABS3JDY4</accession>
<dbReference type="InterPro" id="IPR043132">
    <property type="entry name" value="BCAT-like_C"/>
</dbReference>
<comment type="similarity">
    <text evidence="5 11">Belongs to the class-IV pyridoxal-phosphate-dependent aminotransferase family.</text>
</comment>
<comment type="caution">
    <text evidence="13">The sequence shown here is derived from an EMBL/GenBank/DDBJ whole genome shotgun (WGS) entry which is preliminary data.</text>
</comment>
<comment type="pathway">
    <text evidence="2">Amino-acid biosynthesis; L-isoleucine biosynthesis; L-isoleucine from 2-oxobutanoate: step 4/4.</text>
</comment>
<evidence type="ECO:0000256" key="6">
    <source>
        <dbReference type="ARBA" id="ARBA00013053"/>
    </source>
</evidence>
<dbReference type="Gene3D" id="3.20.10.10">
    <property type="entry name" value="D-amino Acid Aminotransferase, subunit A, domain 2"/>
    <property type="match status" value="1"/>
</dbReference>
<reference evidence="13 14" key="1">
    <citation type="submission" date="2021-03" db="EMBL/GenBank/DDBJ databases">
        <title>Fibrella sp. HMF5405 genome sequencing and assembly.</title>
        <authorList>
            <person name="Kang H."/>
            <person name="Kim H."/>
            <person name="Bae S."/>
            <person name="Joh K."/>
        </authorList>
    </citation>
    <scope>NUCLEOTIDE SEQUENCE [LARGE SCALE GENOMIC DNA]</scope>
    <source>
        <strain evidence="13 14">HMF5405</strain>
    </source>
</reference>
<keyword evidence="7 12" id="KW-0663">Pyridoxal phosphate</keyword>
<evidence type="ECO:0000256" key="11">
    <source>
        <dbReference type="RuleBase" id="RU004106"/>
    </source>
</evidence>
<comment type="pathway">
    <text evidence="3">Amino-acid biosynthesis; L-valine biosynthesis; L-valine from pyruvate: step 4/4.</text>
</comment>
<dbReference type="GO" id="GO:0008483">
    <property type="term" value="F:transaminase activity"/>
    <property type="evidence" value="ECO:0007669"/>
    <property type="project" value="UniProtKB-KW"/>
</dbReference>
<comment type="catalytic activity">
    <reaction evidence="9">
        <text>L-isoleucine + 2-oxoglutarate = (S)-3-methyl-2-oxopentanoate + L-glutamate</text>
        <dbReference type="Rhea" id="RHEA:24801"/>
        <dbReference type="ChEBI" id="CHEBI:16810"/>
        <dbReference type="ChEBI" id="CHEBI:29985"/>
        <dbReference type="ChEBI" id="CHEBI:35146"/>
        <dbReference type="ChEBI" id="CHEBI:58045"/>
        <dbReference type="EC" id="2.6.1.42"/>
    </reaction>
</comment>
<protein>
    <recommendedName>
        <fullName evidence="6">branched-chain-amino-acid transaminase</fullName>
        <ecNumber evidence="6">2.6.1.42</ecNumber>
    </recommendedName>
</protein>
<dbReference type="EMBL" id="JAFMYW010000002">
    <property type="protein sequence ID" value="MBO0948203.1"/>
    <property type="molecule type" value="Genomic_DNA"/>
</dbReference>
<dbReference type="InterPro" id="IPR018300">
    <property type="entry name" value="Aminotrans_IV_CS"/>
</dbReference>
<evidence type="ECO:0000256" key="1">
    <source>
        <dbReference type="ARBA" id="ARBA00001933"/>
    </source>
</evidence>
<sequence length="267" mass="30282">MNLVYNSDILPEATFSLPPTDRAFQYGDGLFETIRYEAGKVLFWPDHYERLRHGMEALYLNVPDGFSTQRLHDLILALIQQNELNRGPVRIKLQVWRQPGGLYTPATHAANWLLTTKPGQPFSLTDKPRLGIFRDIRLSPSRLSVFKTLNALPYVMAGLYRQQHDFDDVILLDTNGHLAECIASNLFWLKGHQLYTPSLESGCINGIIRRQLLRTWPVQEGLFQPDVLESADVVFCTNVSGIQTLLGTLPEHLTATLRRLADGTQNL</sequence>
<dbReference type="PANTHER" id="PTHR42743">
    <property type="entry name" value="AMINO-ACID AMINOTRANSFERASE"/>
    <property type="match status" value="1"/>
</dbReference>
<evidence type="ECO:0000256" key="8">
    <source>
        <dbReference type="ARBA" id="ARBA00048212"/>
    </source>
</evidence>
<evidence type="ECO:0000313" key="14">
    <source>
        <dbReference type="Proteomes" id="UP000664628"/>
    </source>
</evidence>
<dbReference type="RefSeq" id="WP_207328167.1">
    <property type="nucleotide sequence ID" value="NZ_JAFMYW010000002.1"/>
</dbReference>
<comment type="pathway">
    <text evidence="4">Amino-acid biosynthesis; L-leucine biosynthesis; L-leucine from 3-methyl-2-oxobutanoate: step 4/4.</text>
</comment>
<dbReference type="InterPro" id="IPR050571">
    <property type="entry name" value="Class-IV_PLP-Dep_Aminotrnsfr"/>
</dbReference>
<keyword evidence="13" id="KW-0808">Transferase</keyword>
<dbReference type="Proteomes" id="UP000664628">
    <property type="component" value="Unassembled WGS sequence"/>
</dbReference>
<evidence type="ECO:0000256" key="10">
    <source>
        <dbReference type="ARBA" id="ARBA00049229"/>
    </source>
</evidence>
<name>A0ABS3JDY4_9BACT</name>
<dbReference type="CDD" id="cd00449">
    <property type="entry name" value="PLPDE_IV"/>
    <property type="match status" value="1"/>
</dbReference>
<keyword evidence="13" id="KW-0032">Aminotransferase</keyword>
<dbReference type="PROSITE" id="PS00770">
    <property type="entry name" value="AA_TRANSFER_CLASS_4"/>
    <property type="match status" value="1"/>
</dbReference>
<dbReference type="InterPro" id="IPR043131">
    <property type="entry name" value="BCAT-like_N"/>
</dbReference>
<dbReference type="EC" id="2.6.1.42" evidence="6"/>
<evidence type="ECO:0000313" key="13">
    <source>
        <dbReference type="EMBL" id="MBO0948203.1"/>
    </source>
</evidence>
<keyword evidence="14" id="KW-1185">Reference proteome</keyword>
<proteinExistence type="inferred from homology"/>
<gene>
    <name evidence="13" type="ORF">J2I46_06400</name>
</gene>
<dbReference type="PANTHER" id="PTHR42743:SF11">
    <property type="entry name" value="AMINODEOXYCHORISMATE LYASE"/>
    <property type="match status" value="1"/>
</dbReference>
<evidence type="ECO:0000256" key="3">
    <source>
        <dbReference type="ARBA" id="ARBA00004931"/>
    </source>
</evidence>
<evidence type="ECO:0000256" key="7">
    <source>
        <dbReference type="ARBA" id="ARBA00022898"/>
    </source>
</evidence>
<comment type="cofactor">
    <cofactor evidence="1 12">
        <name>pyridoxal 5'-phosphate</name>
        <dbReference type="ChEBI" id="CHEBI:597326"/>
    </cofactor>
</comment>
<comment type="catalytic activity">
    <reaction evidence="8">
        <text>L-valine + 2-oxoglutarate = 3-methyl-2-oxobutanoate + L-glutamate</text>
        <dbReference type="Rhea" id="RHEA:24813"/>
        <dbReference type="ChEBI" id="CHEBI:11851"/>
        <dbReference type="ChEBI" id="CHEBI:16810"/>
        <dbReference type="ChEBI" id="CHEBI:29985"/>
        <dbReference type="ChEBI" id="CHEBI:57762"/>
        <dbReference type="EC" id="2.6.1.42"/>
    </reaction>
</comment>
<evidence type="ECO:0000256" key="12">
    <source>
        <dbReference type="RuleBase" id="RU004516"/>
    </source>
</evidence>
<comment type="catalytic activity">
    <reaction evidence="10">
        <text>L-leucine + 2-oxoglutarate = 4-methyl-2-oxopentanoate + L-glutamate</text>
        <dbReference type="Rhea" id="RHEA:18321"/>
        <dbReference type="ChEBI" id="CHEBI:16810"/>
        <dbReference type="ChEBI" id="CHEBI:17865"/>
        <dbReference type="ChEBI" id="CHEBI:29985"/>
        <dbReference type="ChEBI" id="CHEBI:57427"/>
        <dbReference type="EC" id="2.6.1.42"/>
    </reaction>
</comment>
<evidence type="ECO:0000256" key="5">
    <source>
        <dbReference type="ARBA" id="ARBA00009320"/>
    </source>
</evidence>
<evidence type="ECO:0000256" key="2">
    <source>
        <dbReference type="ARBA" id="ARBA00004824"/>
    </source>
</evidence>
<evidence type="ECO:0000256" key="9">
    <source>
        <dbReference type="ARBA" id="ARBA00048798"/>
    </source>
</evidence>
<dbReference type="InterPro" id="IPR036038">
    <property type="entry name" value="Aminotransferase-like"/>
</dbReference>
<evidence type="ECO:0000256" key="4">
    <source>
        <dbReference type="ARBA" id="ARBA00005072"/>
    </source>
</evidence>
<dbReference type="Pfam" id="PF01063">
    <property type="entry name" value="Aminotran_4"/>
    <property type="match status" value="1"/>
</dbReference>